<comment type="caution">
    <text evidence="1">The sequence shown here is derived from an EMBL/GenBank/DDBJ whole genome shotgun (WGS) entry which is preliminary data.</text>
</comment>
<proteinExistence type="predicted"/>
<evidence type="ECO:0000313" key="2">
    <source>
        <dbReference type="Proteomes" id="UP000652681"/>
    </source>
</evidence>
<dbReference type="InterPro" id="IPR016024">
    <property type="entry name" value="ARM-type_fold"/>
</dbReference>
<dbReference type="SUPFAM" id="SSF48371">
    <property type="entry name" value="ARM repeat"/>
    <property type="match status" value="1"/>
</dbReference>
<protein>
    <submittedName>
        <fullName evidence="1">Uncharacterized protein</fullName>
    </submittedName>
</protein>
<accession>A0A8J6PAI4</accession>
<dbReference type="EMBL" id="JACVEL010000010">
    <property type="protein sequence ID" value="MBC9813396.1"/>
    <property type="molecule type" value="Genomic_DNA"/>
</dbReference>
<sequence>MPVSCLAGFFIIRHHMNDLVYLNMFRDAAMRPMVLQYFMERKYGVETLLKYAASKEAYPLPDYASWVITHLVKNFPGQMGDYQPQLIDAFLISDNQTVLRNLAVGFILLPLIDYREGELYDALIRHLMTPDDKVALHVNCIYKLIQFAQKYPELIHEIQPVIEIRTEQNKQASLSAAGKKFSKAINRINRVK</sequence>
<evidence type="ECO:0000313" key="1">
    <source>
        <dbReference type="EMBL" id="MBC9813396.1"/>
    </source>
</evidence>
<organism evidence="1 2">
    <name type="scientific">Taishania pollutisoli</name>
    <dbReference type="NCBI Taxonomy" id="2766479"/>
    <lineage>
        <taxon>Bacteria</taxon>
        <taxon>Pseudomonadati</taxon>
        <taxon>Bacteroidota</taxon>
        <taxon>Flavobacteriia</taxon>
        <taxon>Flavobacteriales</taxon>
        <taxon>Crocinitomicaceae</taxon>
        <taxon>Taishania</taxon>
    </lineage>
</organism>
<dbReference type="RefSeq" id="WP_216714541.1">
    <property type="nucleotide sequence ID" value="NZ_JACVEL010000010.1"/>
</dbReference>
<dbReference type="Proteomes" id="UP000652681">
    <property type="component" value="Unassembled WGS sequence"/>
</dbReference>
<dbReference type="AlphaFoldDB" id="A0A8J6PAI4"/>
<keyword evidence="2" id="KW-1185">Reference proteome</keyword>
<name>A0A8J6PAI4_9FLAO</name>
<gene>
    <name evidence="1" type="ORF">H9Y05_13035</name>
</gene>
<reference evidence="1" key="1">
    <citation type="submission" date="2020-09" db="EMBL/GenBank/DDBJ databases">
        <title>Taishania pollutisoli gen. nov., sp. nov., Isolated from Tetrabromobisphenol A-Contaminated Soil.</title>
        <authorList>
            <person name="Chen Q."/>
        </authorList>
    </citation>
    <scope>NUCLEOTIDE SEQUENCE</scope>
    <source>
        <strain evidence="1">CZZ-1</strain>
    </source>
</reference>